<comment type="caution">
    <text evidence="1">The sequence shown here is derived from an EMBL/GenBank/DDBJ whole genome shotgun (WGS) entry which is preliminary data.</text>
</comment>
<sequence length="115" mass="13311">MNRATFFQSAEVRQFYRSKFGKLHCSPPLPKSNFTLVSEEFVISKPVHDMSFFWCKYWGQLVVMLNQIAHRNKTIFFPRRLNLGAQVVGHAASSKCFCYSEAKPEAEGDQARLKF</sequence>
<protein>
    <submittedName>
        <fullName evidence="1">DNA repair and recombination protein RadA</fullName>
    </submittedName>
</protein>
<dbReference type="EMBL" id="LJIJ01002152">
    <property type="protein sequence ID" value="ODM90128.1"/>
    <property type="molecule type" value="Genomic_DNA"/>
</dbReference>
<keyword evidence="2" id="KW-1185">Reference proteome</keyword>
<evidence type="ECO:0000313" key="1">
    <source>
        <dbReference type="EMBL" id="ODM90128.1"/>
    </source>
</evidence>
<proteinExistence type="predicted"/>
<accession>A0A1D2MAV7</accession>
<evidence type="ECO:0000313" key="2">
    <source>
        <dbReference type="Proteomes" id="UP000094527"/>
    </source>
</evidence>
<reference evidence="1 2" key="1">
    <citation type="journal article" date="2016" name="Genome Biol. Evol.">
        <title>Gene Family Evolution Reflects Adaptation to Soil Environmental Stressors in the Genome of the Collembolan Orchesella cincta.</title>
        <authorList>
            <person name="Faddeeva-Vakhrusheva A."/>
            <person name="Derks M.F."/>
            <person name="Anvar S.Y."/>
            <person name="Agamennone V."/>
            <person name="Suring W."/>
            <person name="Smit S."/>
            <person name="van Straalen N.M."/>
            <person name="Roelofs D."/>
        </authorList>
    </citation>
    <scope>NUCLEOTIDE SEQUENCE [LARGE SCALE GENOMIC DNA]</scope>
    <source>
        <tissue evidence="1">Mixed pool</tissue>
    </source>
</reference>
<dbReference type="Proteomes" id="UP000094527">
    <property type="component" value="Unassembled WGS sequence"/>
</dbReference>
<name>A0A1D2MAV7_ORCCI</name>
<dbReference type="AlphaFoldDB" id="A0A1D2MAV7"/>
<organism evidence="1 2">
    <name type="scientific">Orchesella cincta</name>
    <name type="common">Springtail</name>
    <name type="synonym">Podura cincta</name>
    <dbReference type="NCBI Taxonomy" id="48709"/>
    <lineage>
        <taxon>Eukaryota</taxon>
        <taxon>Metazoa</taxon>
        <taxon>Ecdysozoa</taxon>
        <taxon>Arthropoda</taxon>
        <taxon>Hexapoda</taxon>
        <taxon>Collembola</taxon>
        <taxon>Entomobryomorpha</taxon>
        <taxon>Entomobryoidea</taxon>
        <taxon>Orchesellidae</taxon>
        <taxon>Orchesellinae</taxon>
        <taxon>Orchesella</taxon>
    </lineage>
</organism>
<gene>
    <name evidence="1" type="ORF">Ocin01_16557</name>
</gene>